<reference evidence="5" key="1">
    <citation type="journal article" date="2014" name="Front. Microbiol.">
        <title>High frequency of phylogenetically diverse reductive dehalogenase-homologous genes in deep subseafloor sedimentary metagenomes.</title>
        <authorList>
            <person name="Kawai M."/>
            <person name="Futagami T."/>
            <person name="Toyoda A."/>
            <person name="Takaki Y."/>
            <person name="Nishi S."/>
            <person name="Hori S."/>
            <person name="Arai W."/>
            <person name="Tsubouchi T."/>
            <person name="Morono Y."/>
            <person name="Uchiyama I."/>
            <person name="Ito T."/>
            <person name="Fujiyama A."/>
            <person name="Inagaki F."/>
            <person name="Takami H."/>
        </authorList>
    </citation>
    <scope>NUCLEOTIDE SEQUENCE</scope>
    <source>
        <strain evidence="5">Expedition CK06-06</strain>
    </source>
</reference>
<dbReference type="SUPFAM" id="SSF55469">
    <property type="entry name" value="FMN-dependent nitroreductase-like"/>
    <property type="match status" value="1"/>
</dbReference>
<evidence type="ECO:0000256" key="3">
    <source>
        <dbReference type="SAM" id="MobiDB-lite"/>
    </source>
</evidence>
<comment type="caution">
    <text evidence="5">The sequence shown here is derived from an EMBL/GenBank/DDBJ whole genome shotgun (WGS) entry which is preliminary data.</text>
</comment>
<evidence type="ECO:0000313" key="5">
    <source>
        <dbReference type="EMBL" id="GAH03266.1"/>
    </source>
</evidence>
<dbReference type="InterPro" id="IPR029479">
    <property type="entry name" value="Nitroreductase"/>
</dbReference>
<organism evidence="5">
    <name type="scientific">marine sediment metagenome</name>
    <dbReference type="NCBI Taxonomy" id="412755"/>
    <lineage>
        <taxon>unclassified sequences</taxon>
        <taxon>metagenomes</taxon>
        <taxon>ecological metagenomes</taxon>
    </lineage>
</organism>
<dbReference type="InterPro" id="IPR000415">
    <property type="entry name" value="Nitroreductase-like"/>
</dbReference>
<evidence type="ECO:0000259" key="4">
    <source>
        <dbReference type="Pfam" id="PF00881"/>
    </source>
</evidence>
<evidence type="ECO:0000256" key="1">
    <source>
        <dbReference type="ARBA" id="ARBA00007118"/>
    </source>
</evidence>
<feature type="domain" description="Nitroreductase" evidence="4">
    <location>
        <begin position="49"/>
        <end position="233"/>
    </location>
</feature>
<gene>
    <name evidence="5" type="ORF">S01H4_43998</name>
</gene>
<keyword evidence="2" id="KW-0560">Oxidoreductase</keyword>
<name>X1C596_9ZZZZ</name>
<proteinExistence type="inferred from homology"/>
<feature type="non-terminal residue" evidence="5">
    <location>
        <position position="1"/>
    </location>
</feature>
<protein>
    <recommendedName>
        <fullName evidence="4">Nitroreductase domain-containing protein</fullName>
    </recommendedName>
</protein>
<dbReference type="GO" id="GO:0016491">
    <property type="term" value="F:oxidoreductase activity"/>
    <property type="evidence" value="ECO:0007669"/>
    <property type="project" value="UniProtKB-KW"/>
</dbReference>
<feature type="region of interest" description="Disordered" evidence="3">
    <location>
        <begin position="255"/>
        <end position="275"/>
    </location>
</feature>
<comment type="similarity">
    <text evidence="1">Belongs to the nitroreductase family.</text>
</comment>
<accession>X1C596</accession>
<dbReference type="Pfam" id="PF00881">
    <property type="entry name" value="Nitroreductase"/>
    <property type="match status" value="1"/>
</dbReference>
<feature type="compositionally biased region" description="Polar residues" evidence="3">
    <location>
        <begin position="266"/>
        <end position="275"/>
    </location>
</feature>
<dbReference type="PANTHER" id="PTHR43673:SF10">
    <property type="entry name" value="NADH DEHYDROGENASE_NAD(P)H NITROREDUCTASE XCC3605-RELATED"/>
    <property type="match status" value="1"/>
</dbReference>
<evidence type="ECO:0000256" key="2">
    <source>
        <dbReference type="ARBA" id="ARBA00023002"/>
    </source>
</evidence>
<dbReference type="PANTHER" id="PTHR43673">
    <property type="entry name" value="NAD(P)H NITROREDUCTASE YDGI-RELATED"/>
    <property type="match status" value="1"/>
</dbReference>
<dbReference type="AlphaFoldDB" id="X1C596"/>
<dbReference type="Gene3D" id="3.40.109.10">
    <property type="entry name" value="NADH Oxidase"/>
    <property type="match status" value="1"/>
</dbReference>
<dbReference type="EMBL" id="BART01024336">
    <property type="protein sequence ID" value="GAH03266.1"/>
    <property type="molecule type" value="Genomic_DNA"/>
</dbReference>
<sequence>DAISIIDSYHVDAGVFKTEPYSLPPEMPLEPKDTEGNPTEWNEIEKAVLTRRSVRNFKEKPVPESLIQRVLEAGRFAPSGGNCQPWKFVVITKKEMIDEIDKVAINVLKTMHNTYINDNSIKALEGYVKDGVGNFDPRIIIGGMGAIGKEGGLTPSLNAPAVILLLGDQRAIGAPQISIGICGQTMNLVANSLGIKACWSGFFALGASYHPTLKKELGIEPPWICISSLCLGYPKFKQEGIVPRENRPVKWFREDKDKSVVPEKSNVPQTEKQEA</sequence>